<evidence type="ECO:0000313" key="2">
    <source>
        <dbReference type="EMBL" id="KAK0408740.1"/>
    </source>
</evidence>
<gene>
    <name evidence="2" type="ORF">QR680_004129</name>
</gene>
<dbReference type="EMBL" id="JAUCMV010000003">
    <property type="protein sequence ID" value="KAK0408740.1"/>
    <property type="molecule type" value="Genomic_DNA"/>
</dbReference>
<sequence length="410" mass="45448">MLLLIPMLAFAFVAPSPIRYTFLPSRYNGLFEKEFRVGRLDECSIAAQAKNKIGFRLTIQNEEKKEMTCAFLRQFSRFDSRTVPNDYDFILDTKASDNFCRWDTVRNVSEFISGTCAVQVSSECALLENIKKFCIFVGTDSAECFGLQMYTAKMVQCPPGQTTVDIKKGKHLCCPPGQKVMEEKNGMAYCCPPSKQLKGIVNGKSVCCDPRDNYKNGTAICCQGDKHYIQTNGVEHCCRRGLVASKSSNGNIGCCPSGRSFQKPGSGRDHCCPSGEEFFKSSGNIDYCCLKGQTLKDTKGDKAICCDQDKVYKEMLGSRVVCCKPSDNYKYGSGKCCPSGHKYNKNNGVENCCKPDKPYAVKSAKGGLGCCGKAYDILHWYTNTSDGKDYVTCCAPHKRFDIKNNIGRCV</sequence>
<organism evidence="2 3">
    <name type="scientific">Steinernema hermaphroditum</name>
    <dbReference type="NCBI Taxonomy" id="289476"/>
    <lineage>
        <taxon>Eukaryota</taxon>
        <taxon>Metazoa</taxon>
        <taxon>Ecdysozoa</taxon>
        <taxon>Nematoda</taxon>
        <taxon>Chromadorea</taxon>
        <taxon>Rhabditida</taxon>
        <taxon>Tylenchina</taxon>
        <taxon>Panagrolaimomorpha</taxon>
        <taxon>Strongyloidoidea</taxon>
        <taxon>Steinernematidae</taxon>
        <taxon>Steinernema</taxon>
    </lineage>
</organism>
<accession>A0AA39LTH4</accession>
<evidence type="ECO:0000256" key="1">
    <source>
        <dbReference type="SAM" id="SignalP"/>
    </source>
</evidence>
<proteinExistence type="predicted"/>
<comment type="caution">
    <text evidence="2">The sequence shown here is derived from an EMBL/GenBank/DDBJ whole genome shotgun (WGS) entry which is preliminary data.</text>
</comment>
<keyword evidence="3" id="KW-1185">Reference proteome</keyword>
<reference evidence="2" key="1">
    <citation type="submission" date="2023-06" db="EMBL/GenBank/DDBJ databases">
        <title>Genomic analysis of the entomopathogenic nematode Steinernema hermaphroditum.</title>
        <authorList>
            <person name="Schwarz E.M."/>
            <person name="Heppert J.K."/>
            <person name="Baniya A."/>
            <person name="Schwartz H.T."/>
            <person name="Tan C.-H."/>
            <person name="Antoshechkin I."/>
            <person name="Sternberg P.W."/>
            <person name="Goodrich-Blair H."/>
            <person name="Dillman A.R."/>
        </authorList>
    </citation>
    <scope>NUCLEOTIDE SEQUENCE</scope>
    <source>
        <strain evidence="2">PS9179</strain>
        <tissue evidence="2">Whole animal</tissue>
    </source>
</reference>
<feature type="chain" id="PRO_5041224442" evidence="1">
    <location>
        <begin position="16"/>
        <end position="410"/>
    </location>
</feature>
<name>A0AA39LTH4_9BILA</name>
<dbReference type="AlphaFoldDB" id="A0AA39LTH4"/>
<dbReference type="Proteomes" id="UP001175271">
    <property type="component" value="Unassembled WGS sequence"/>
</dbReference>
<feature type="signal peptide" evidence="1">
    <location>
        <begin position="1"/>
        <end position="15"/>
    </location>
</feature>
<keyword evidence="1" id="KW-0732">Signal</keyword>
<protein>
    <submittedName>
        <fullName evidence="2">Uncharacterized protein</fullName>
    </submittedName>
</protein>
<evidence type="ECO:0000313" key="3">
    <source>
        <dbReference type="Proteomes" id="UP001175271"/>
    </source>
</evidence>